<comment type="caution">
    <text evidence="2">The sequence shown here is derived from an EMBL/GenBank/DDBJ whole genome shotgun (WGS) entry which is preliminary data.</text>
</comment>
<sequence>MDYKLVISEHADELLDNLVYYLLYRLKSEQAARHLLDGIDGIYDRLETNPFQFPLSRDAYLANKGYHEAVVPLMDYIVIFDVREDTVNVVGVFHQLENYQSKL</sequence>
<dbReference type="Proteomes" id="UP000285865">
    <property type="component" value="Unassembled WGS sequence"/>
</dbReference>
<reference evidence="2 3" key="1">
    <citation type="submission" date="2018-08" db="EMBL/GenBank/DDBJ databases">
        <title>A genome reference for cultivated species of the human gut microbiota.</title>
        <authorList>
            <person name="Zou Y."/>
            <person name="Xue W."/>
            <person name="Luo G."/>
        </authorList>
    </citation>
    <scope>NUCLEOTIDE SEQUENCE [LARGE SCALE GENOMIC DNA]</scope>
    <source>
        <strain evidence="2 3">AM16-11</strain>
    </source>
</reference>
<accession>A0A414ZLS6</accession>
<dbReference type="AlphaFoldDB" id="A0A414ZLS6"/>
<evidence type="ECO:0000313" key="2">
    <source>
        <dbReference type="EMBL" id="RHI23166.1"/>
    </source>
</evidence>
<dbReference type="EMBL" id="QRKN01000004">
    <property type="protein sequence ID" value="RHI23166.1"/>
    <property type="molecule type" value="Genomic_DNA"/>
</dbReference>
<evidence type="ECO:0000313" key="3">
    <source>
        <dbReference type="Proteomes" id="UP000285865"/>
    </source>
</evidence>
<gene>
    <name evidence="2" type="ORF">DW172_07275</name>
</gene>
<proteinExistence type="predicted"/>
<dbReference type="Pfam" id="PF05016">
    <property type="entry name" value="ParE_toxin"/>
    <property type="match status" value="1"/>
</dbReference>
<name>A0A414ZLS6_9FIRM</name>
<dbReference type="RefSeq" id="WP_118257565.1">
    <property type="nucleotide sequence ID" value="NZ_QRKN01000004.1"/>
</dbReference>
<protein>
    <submittedName>
        <fullName evidence="2">Type II toxin-antitoxin system RelE/ParE family toxin</fullName>
    </submittedName>
</protein>
<evidence type="ECO:0000256" key="1">
    <source>
        <dbReference type="ARBA" id="ARBA00022649"/>
    </source>
</evidence>
<keyword evidence="1" id="KW-1277">Toxin-antitoxin system</keyword>
<dbReference type="InterPro" id="IPR007712">
    <property type="entry name" value="RelE/ParE_toxin"/>
</dbReference>
<organism evidence="2 3">
    <name type="scientific">Agathobacter rectalis</name>
    <dbReference type="NCBI Taxonomy" id="39491"/>
    <lineage>
        <taxon>Bacteria</taxon>
        <taxon>Bacillati</taxon>
        <taxon>Bacillota</taxon>
        <taxon>Clostridia</taxon>
        <taxon>Lachnospirales</taxon>
        <taxon>Lachnospiraceae</taxon>
        <taxon>Agathobacter</taxon>
    </lineage>
</organism>
<dbReference type="InterPro" id="IPR035093">
    <property type="entry name" value="RelE/ParE_toxin_dom_sf"/>
</dbReference>
<dbReference type="Gene3D" id="3.30.2310.20">
    <property type="entry name" value="RelE-like"/>
    <property type="match status" value="1"/>
</dbReference>